<organism evidence="1 2">
    <name type="scientific">Plasmopara halstedii</name>
    <name type="common">Downy mildew of sunflower</name>
    <dbReference type="NCBI Taxonomy" id="4781"/>
    <lineage>
        <taxon>Eukaryota</taxon>
        <taxon>Sar</taxon>
        <taxon>Stramenopiles</taxon>
        <taxon>Oomycota</taxon>
        <taxon>Peronosporomycetes</taxon>
        <taxon>Peronosporales</taxon>
        <taxon>Peronosporaceae</taxon>
        <taxon>Plasmopara</taxon>
    </lineage>
</organism>
<accession>A0A0P1B066</accession>
<evidence type="ECO:0000313" key="1">
    <source>
        <dbReference type="EMBL" id="CEG46616.1"/>
    </source>
</evidence>
<proteinExistence type="predicted"/>
<reference evidence="2" key="1">
    <citation type="submission" date="2014-09" db="EMBL/GenBank/DDBJ databases">
        <authorList>
            <person name="Sharma Rahul"/>
            <person name="Thines Marco"/>
        </authorList>
    </citation>
    <scope>NUCLEOTIDE SEQUENCE [LARGE SCALE GENOMIC DNA]</scope>
</reference>
<protein>
    <submittedName>
        <fullName evidence="1">Uncharacterized protein</fullName>
    </submittedName>
</protein>
<sequence>MSVQNYRRQQRHLLSSTYKSEGCRAHRESRALYVDASNLNRASYRHAQRQSVALPSLHEMNSIVLHRIRSFLKCAWSLALRPCEKMTAGSLSLIGEILSVCFLEHIVSDIMAPIGLLPNIFLLHCHLANVLD</sequence>
<name>A0A0P1B066_PLAHL</name>
<dbReference type="EMBL" id="CCYD01002089">
    <property type="protein sequence ID" value="CEG46616.1"/>
    <property type="molecule type" value="Genomic_DNA"/>
</dbReference>
<dbReference type="RefSeq" id="XP_024582985.1">
    <property type="nucleotide sequence ID" value="XM_024717492.2"/>
</dbReference>
<dbReference type="GeneID" id="36409954"/>
<evidence type="ECO:0000313" key="2">
    <source>
        <dbReference type="Proteomes" id="UP000054928"/>
    </source>
</evidence>
<keyword evidence="2" id="KW-1185">Reference proteome</keyword>
<dbReference type="AlphaFoldDB" id="A0A0P1B066"/>
<dbReference type="Proteomes" id="UP000054928">
    <property type="component" value="Unassembled WGS sequence"/>
</dbReference>